<evidence type="ECO:0008006" key="5">
    <source>
        <dbReference type="Google" id="ProtNLM"/>
    </source>
</evidence>
<proteinExistence type="predicted"/>
<feature type="transmembrane region" description="Helical" evidence="2">
    <location>
        <begin position="35"/>
        <end position="54"/>
    </location>
</feature>
<name>H5X9Z7_9PSEU</name>
<keyword evidence="2" id="KW-0812">Transmembrane</keyword>
<dbReference type="AlphaFoldDB" id="H5X9Z7"/>
<keyword evidence="4" id="KW-1185">Reference proteome</keyword>
<reference evidence="3 4" key="1">
    <citation type="journal article" date="2012" name="Stand. Genomic Sci.">
        <title>Genome sequence of the ocean sediment bacterium Saccharomonospora marina type strain (XMU15(T)).</title>
        <authorList>
            <person name="Klenk H.P."/>
            <person name="Lu M."/>
            <person name="Lucas S."/>
            <person name="Lapidus A."/>
            <person name="Copeland A."/>
            <person name="Pitluck S."/>
            <person name="Goodwin L.A."/>
            <person name="Han C."/>
            <person name="Tapia R."/>
            <person name="Brambilla E.M."/>
            <person name="Potter G."/>
            <person name="Land M."/>
            <person name="Ivanova N."/>
            <person name="Rohde M."/>
            <person name="Goker M."/>
            <person name="Detter J.C."/>
            <person name="Li W.J."/>
            <person name="Kyrpides N.C."/>
            <person name="Woyke T."/>
        </authorList>
    </citation>
    <scope>NUCLEOTIDE SEQUENCE [LARGE SCALE GENOMIC DNA]</scope>
    <source>
        <strain evidence="3 4">XMU15</strain>
    </source>
</reference>
<accession>H5X9Z7</accession>
<dbReference type="Proteomes" id="UP000004926">
    <property type="component" value="Chromosome"/>
</dbReference>
<gene>
    <name evidence="3" type="ORF">SacmaDRAFT_4450</name>
</gene>
<feature type="compositionally biased region" description="Basic and acidic residues" evidence="1">
    <location>
        <begin position="98"/>
        <end position="107"/>
    </location>
</feature>
<keyword evidence="2" id="KW-1133">Transmembrane helix</keyword>
<dbReference type="STRING" id="882083.SacmaDRAFT_4450"/>
<dbReference type="HOGENOM" id="CLU_166176_0_0_11"/>
<dbReference type="eggNOG" id="ENOG5033HJ6">
    <property type="taxonomic scope" value="Bacteria"/>
</dbReference>
<evidence type="ECO:0000256" key="1">
    <source>
        <dbReference type="SAM" id="MobiDB-lite"/>
    </source>
</evidence>
<evidence type="ECO:0000313" key="3">
    <source>
        <dbReference type="EMBL" id="EHR52635.1"/>
    </source>
</evidence>
<dbReference type="EMBL" id="CM001439">
    <property type="protein sequence ID" value="EHR52635.1"/>
    <property type="molecule type" value="Genomic_DNA"/>
</dbReference>
<feature type="region of interest" description="Disordered" evidence="1">
    <location>
        <begin position="63"/>
        <end position="107"/>
    </location>
</feature>
<sequence length="107" mass="10944">MTLPAFVAVPAMSGAAVLAQPGGDGGGQGADFGKSSPVGLLLLLLFFIAVVFLVRSMTKHLKRVPASFEEPEQQGAGSDRADTAAPAHSVAESAVAADGKREEHRDS</sequence>
<evidence type="ECO:0000256" key="2">
    <source>
        <dbReference type="SAM" id="Phobius"/>
    </source>
</evidence>
<evidence type="ECO:0000313" key="4">
    <source>
        <dbReference type="Proteomes" id="UP000004926"/>
    </source>
</evidence>
<dbReference type="RefSeq" id="WP_009156013.1">
    <property type="nucleotide sequence ID" value="NZ_CM001439.1"/>
</dbReference>
<keyword evidence="2" id="KW-0472">Membrane</keyword>
<organism evidence="3 4">
    <name type="scientific">Saccharomonospora marina XMU15</name>
    <dbReference type="NCBI Taxonomy" id="882083"/>
    <lineage>
        <taxon>Bacteria</taxon>
        <taxon>Bacillati</taxon>
        <taxon>Actinomycetota</taxon>
        <taxon>Actinomycetes</taxon>
        <taxon>Pseudonocardiales</taxon>
        <taxon>Pseudonocardiaceae</taxon>
        <taxon>Saccharomonospora</taxon>
    </lineage>
</organism>
<protein>
    <recommendedName>
        <fullName evidence="5">Preprotein translocase subunit SecG</fullName>
    </recommendedName>
</protein>